<comment type="caution">
    <text evidence="1">The sequence shown here is derived from an EMBL/GenBank/DDBJ whole genome shotgun (WGS) entry which is preliminary data.</text>
</comment>
<name>A0ABT2JUM7_9ACTN</name>
<dbReference type="RefSeq" id="WP_260218906.1">
    <property type="nucleotide sequence ID" value="NZ_JAJAGO010000007.1"/>
</dbReference>
<dbReference type="GO" id="GO:0051213">
    <property type="term" value="F:dioxygenase activity"/>
    <property type="evidence" value="ECO:0007669"/>
    <property type="project" value="UniProtKB-KW"/>
</dbReference>
<protein>
    <submittedName>
        <fullName evidence="1">Phytanoyl-CoA dioxygenase family protein</fullName>
    </submittedName>
</protein>
<keyword evidence="1" id="KW-0223">Dioxygenase</keyword>
<accession>A0ABT2JUM7</accession>
<gene>
    <name evidence="1" type="ORF">LHJ74_17080</name>
</gene>
<dbReference type="SUPFAM" id="SSF51197">
    <property type="entry name" value="Clavaminate synthase-like"/>
    <property type="match status" value="1"/>
</dbReference>
<sequence>MTADRAAAAHTDTADNAARDTVVTPEAVAAARHELYTDGVTARRGAFRTEWADRLREDIEAAFDEARQRPGGAVGRGPHRYYVEIHPEQMRGFVDLVDHPWVRSVCEAVLGPEYAIVELGFDIPFAGAVNQPWHRDFPLPEPTRTERRLTSLAFNLTAVDTEENMGPFEIAPGTQWEEGEHFAHGMFPPRADFPRYESQAVRKYPRRGDISARSALTVHRGTTNHSAASRPVLVLGVDAPGAGNDAHHDMAVTPAYWESLPQRVRAHLPCPVVDELAPLVQKHTIEGP</sequence>
<dbReference type="Proteomes" id="UP001156389">
    <property type="component" value="Unassembled WGS sequence"/>
</dbReference>
<dbReference type="Gene3D" id="2.60.120.620">
    <property type="entry name" value="q2cbj1_9rhob like domain"/>
    <property type="match status" value="1"/>
</dbReference>
<keyword evidence="2" id="KW-1185">Reference proteome</keyword>
<dbReference type="Pfam" id="PF05721">
    <property type="entry name" value="PhyH"/>
    <property type="match status" value="1"/>
</dbReference>
<evidence type="ECO:0000313" key="2">
    <source>
        <dbReference type="Proteomes" id="UP001156389"/>
    </source>
</evidence>
<reference evidence="1 2" key="1">
    <citation type="submission" date="2021-10" db="EMBL/GenBank/DDBJ databases">
        <title>Streptomyces gossypii sp. nov., isolated from soil collected from cotton field.</title>
        <authorList>
            <person name="Ge X."/>
            <person name="Chen X."/>
            <person name="Liu W."/>
        </authorList>
    </citation>
    <scope>NUCLEOTIDE SEQUENCE [LARGE SCALE GENOMIC DNA]</scope>
    <source>
        <strain evidence="1 2">N2-109</strain>
    </source>
</reference>
<proteinExistence type="predicted"/>
<dbReference type="InterPro" id="IPR008775">
    <property type="entry name" value="Phytyl_CoA_dOase-like"/>
</dbReference>
<organism evidence="1 2">
    <name type="scientific">Streptomyces gossypii</name>
    <dbReference type="NCBI Taxonomy" id="2883101"/>
    <lineage>
        <taxon>Bacteria</taxon>
        <taxon>Bacillati</taxon>
        <taxon>Actinomycetota</taxon>
        <taxon>Actinomycetes</taxon>
        <taxon>Kitasatosporales</taxon>
        <taxon>Streptomycetaceae</taxon>
        <taxon>Streptomyces</taxon>
    </lineage>
</organism>
<dbReference type="EMBL" id="JAJAGO010000007">
    <property type="protein sequence ID" value="MCT2591591.1"/>
    <property type="molecule type" value="Genomic_DNA"/>
</dbReference>
<evidence type="ECO:0000313" key="1">
    <source>
        <dbReference type="EMBL" id="MCT2591591.1"/>
    </source>
</evidence>
<keyword evidence="1" id="KW-0560">Oxidoreductase</keyword>